<dbReference type="AlphaFoldDB" id="A0A6P6QR39"/>
<sequence length="497" mass="56074">MVQYCCIVNCLNRSHDRQGKRLANHISFYHFPTWKKTQGDLVSEITKERRMAWVAAVRRKTITFDNISTSMLVCSRHFHKGKPAYEMLQCDPDWAPSLHLGHKGISGNPDRYQRRIQRQQAAVVSPFTTPSAATSDDACCVTPVDTSNDPPVDTPMADDTPADSGEQQECIFCEQRQAEINRLLEENRQLKEEISKKNFDERFLEGNDIKVKYYTGLPCFAVLMGVLAQLLPCLQTGRKLSPFQMVLLTLMRLRLNLPIQHVAHLFGLDRKTVSVTFRDTIAVMFSHLRPLVHWPERHCLRGTMPHQFVEAFGDRVAVIVDCFEIGIERASNLKARAQTFSHYKHKHTLKYLIGITPQGAISFISKGWGGRVSDKQVTEDSGILNHLLPGDLVLADRGFDIRDSVGLMCAEVKTPAFTRGQCQLDAKDVEDTRKIAHLRVHVERVIGCVRGKYCILNDTIPLSMVVPCEGENTVLLDKIVCVCCALTNMCPSVVMKP</sequence>
<dbReference type="PANTHER" id="PTHR23080">
    <property type="entry name" value="THAP DOMAIN PROTEIN"/>
    <property type="match status" value="1"/>
</dbReference>
<dbReference type="KEGG" id="caua:113113541"/>
<keyword evidence="4" id="KW-0862">Zinc</keyword>
<dbReference type="GO" id="GO:0008270">
    <property type="term" value="F:zinc ion binding"/>
    <property type="evidence" value="ECO:0007669"/>
    <property type="project" value="UniProtKB-KW"/>
</dbReference>
<evidence type="ECO:0000256" key="6">
    <source>
        <dbReference type="PROSITE-ProRule" id="PRU00309"/>
    </source>
</evidence>
<dbReference type="PROSITE" id="PS50950">
    <property type="entry name" value="ZF_THAP"/>
    <property type="match status" value="1"/>
</dbReference>
<dbReference type="SMART" id="SM00980">
    <property type="entry name" value="THAP"/>
    <property type="match status" value="1"/>
</dbReference>
<dbReference type="PANTHER" id="PTHR23080:SF144">
    <property type="entry name" value="SPINDLE AND KINETOCHORE ASSOCIATED COMPLEX SUBUNIT 3"/>
    <property type="match status" value="1"/>
</dbReference>
<reference evidence="11" key="1">
    <citation type="submission" date="2025-08" db="UniProtKB">
        <authorList>
            <consortium name="RefSeq"/>
        </authorList>
    </citation>
    <scope>IDENTIFICATION</scope>
    <source>
        <strain evidence="11">Wakin</strain>
        <tissue evidence="11">Muscle</tissue>
    </source>
</reference>
<dbReference type="OrthoDB" id="6369483at2759"/>
<evidence type="ECO:0000256" key="7">
    <source>
        <dbReference type="SAM" id="Coils"/>
    </source>
</evidence>
<keyword evidence="7" id="KW-0175">Coiled coil</keyword>
<accession>A0A6P6QR39</accession>
<dbReference type="InterPro" id="IPR027805">
    <property type="entry name" value="Transposase_HTH_dom"/>
</dbReference>
<dbReference type="GeneID" id="113113541"/>
<keyword evidence="10" id="KW-1185">Reference proteome</keyword>
<dbReference type="InterPro" id="IPR027806">
    <property type="entry name" value="HARBI1_dom"/>
</dbReference>
<feature type="domain" description="THAP-type" evidence="9">
    <location>
        <begin position="1"/>
        <end position="99"/>
    </location>
</feature>
<name>A0A6P6QR39_CARAU</name>
<evidence type="ECO:0000256" key="2">
    <source>
        <dbReference type="ARBA" id="ARBA00022723"/>
    </source>
</evidence>
<evidence type="ECO:0000256" key="5">
    <source>
        <dbReference type="ARBA" id="ARBA00023125"/>
    </source>
</evidence>
<dbReference type="GO" id="GO:0003677">
    <property type="term" value="F:DNA binding"/>
    <property type="evidence" value="ECO:0007669"/>
    <property type="project" value="UniProtKB-UniRule"/>
</dbReference>
<feature type="region of interest" description="Disordered" evidence="8">
    <location>
        <begin position="140"/>
        <end position="164"/>
    </location>
</feature>
<keyword evidence="3 6" id="KW-0863">Zinc-finger</keyword>
<dbReference type="Proteomes" id="UP000515129">
    <property type="component" value="Chromosome 2"/>
</dbReference>
<evidence type="ECO:0000259" key="9">
    <source>
        <dbReference type="PROSITE" id="PS50950"/>
    </source>
</evidence>
<organism evidence="10 11">
    <name type="scientific">Carassius auratus</name>
    <name type="common">Goldfish</name>
    <dbReference type="NCBI Taxonomy" id="7957"/>
    <lineage>
        <taxon>Eukaryota</taxon>
        <taxon>Metazoa</taxon>
        <taxon>Chordata</taxon>
        <taxon>Craniata</taxon>
        <taxon>Vertebrata</taxon>
        <taxon>Euteleostomi</taxon>
        <taxon>Actinopterygii</taxon>
        <taxon>Neopterygii</taxon>
        <taxon>Teleostei</taxon>
        <taxon>Ostariophysi</taxon>
        <taxon>Cypriniformes</taxon>
        <taxon>Cyprinidae</taxon>
        <taxon>Cyprininae</taxon>
        <taxon>Carassius</taxon>
    </lineage>
</organism>
<dbReference type="Pfam" id="PF05485">
    <property type="entry name" value="THAP"/>
    <property type="match status" value="1"/>
</dbReference>
<dbReference type="InterPro" id="IPR006612">
    <property type="entry name" value="THAP_Znf"/>
</dbReference>
<evidence type="ECO:0000313" key="10">
    <source>
        <dbReference type="Proteomes" id="UP000515129"/>
    </source>
</evidence>
<protein>
    <submittedName>
        <fullName evidence="11">Uncharacterized protein LOC113113541</fullName>
    </submittedName>
</protein>
<comment type="cofactor">
    <cofactor evidence="1">
        <name>a divalent metal cation</name>
        <dbReference type="ChEBI" id="CHEBI:60240"/>
    </cofactor>
</comment>
<proteinExistence type="predicted"/>
<gene>
    <name evidence="11" type="primary">LOC113113541</name>
</gene>
<feature type="coiled-coil region" evidence="7">
    <location>
        <begin position="173"/>
        <end position="200"/>
    </location>
</feature>
<evidence type="ECO:0000256" key="3">
    <source>
        <dbReference type="ARBA" id="ARBA00022771"/>
    </source>
</evidence>
<keyword evidence="5 6" id="KW-0238">DNA-binding</keyword>
<keyword evidence="2" id="KW-0479">Metal-binding</keyword>
<dbReference type="RefSeq" id="XP_026135581.1">
    <property type="nucleotide sequence ID" value="XM_026279796.1"/>
</dbReference>
<evidence type="ECO:0000313" key="11">
    <source>
        <dbReference type="RefSeq" id="XP_026135581.1"/>
    </source>
</evidence>
<evidence type="ECO:0000256" key="8">
    <source>
        <dbReference type="SAM" id="MobiDB-lite"/>
    </source>
</evidence>
<dbReference type="Pfam" id="PF13359">
    <property type="entry name" value="DDE_Tnp_4"/>
    <property type="match status" value="1"/>
</dbReference>
<dbReference type="Pfam" id="PF13613">
    <property type="entry name" value="HTH_Tnp_4"/>
    <property type="match status" value="1"/>
</dbReference>
<evidence type="ECO:0000256" key="4">
    <source>
        <dbReference type="ARBA" id="ARBA00022833"/>
    </source>
</evidence>
<dbReference type="SUPFAM" id="SSF57716">
    <property type="entry name" value="Glucocorticoid receptor-like (DNA-binding domain)"/>
    <property type="match status" value="1"/>
</dbReference>
<evidence type="ECO:0000256" key="1">
    <source>
        <dbReference type="ARBA" id="ARBA00001968"/>
    </source>
</evidence>